<sequence length="102" mass="11592">MNEGYLLVEGLITFLLITIGILVYLPIVIGFLNHIQEQKLEVEASRILYEQTQQMSETGVWKSGSHEWEIKLLENKGLGGIKVVDKATHLSKEEVLLHTNFD</sequence>
<evidence type="ECO:0000256" key="1">
    <source>
        <dbReference type="SAM" id="Phobius"/>
    </source>
</evidence>
<proteinExistence type="predicted"/>
<protein>
    <submittedName>
        <fullName evidence="2">Uncharacterized protein</fullName>
    </submittedName>
</protein>
<dbReference type="GeneID" id="89589312"/>
<accession>A0A0R2HPG3</accession>
<keyword evidence="1" id="KW-0472">Membrane</keyword>
<dbReference type="PATRIC" id="fig|1449336.4.peg.2360"/>
<reference evidence="2 3" key="1">
    <citation type="journal article" date="2015" name="Genome Announc.">
        <title>Expanding the biotechnology potential of lactobacilli through comparative genomics of 213 strains and associated genera.</title>
        <authorList>
            <person name="Sun Z."/>
            <person name="Harris H.M."/>
            <person name="McCann A."/>
            <person name="Guo C."/>
            <person name="Argimon S."/>
            <person name="Zhang W."/>
            <person name="Yang X."/>
            <person name="Jeffery I.B."/>
            <person name="Cooney J.C."/>
            <person name="Kagawa T.F."/>
            <person name="Liu W."/>
            <person name="Song Y."/>
            <person name="Salvetti E."/>
            <person name="Wrobel A."/>
            <person name="Rasinkangas P."/>
            <person name="Parkhill J."/>
            <person name="Rea M.C."/>
            <person name="O'Sullivan O."/>
            <person name="Ritari J."/>
            <person name="Douillard F.P."/>
            <person name="Paul Ross R."/>
            <person name="Yang R."/>
            <person name="Briner A.E."/>
            <person name="Felis G.E."/>
            <person name="de Vos W.M."/>
            <person name="Barrangou R."/>
            <person name="Klaenhammer T.R."/>
            <person name="Caufield P.W."/>
            <person name="Cui Y."/>
            <person name="Zhang H."/>
            <person name="O'Toole P.W."/>
        </authorList>
    </citation>
    <scope>NUCLEOTIDE SEQUENCE [LARGE SCALE GENOMIC DNA]</scope>
    <source>
        <strain evidence="2 3">DSM 20623</strain>
    </source>
</reference>
<keyword evidence="3" id="KW-1185">Reference proteome</keyword>
<dbReference type="RefSeq" id="WP_034568846.1">
    <property type="nucleotide sequence ID" value="NZ_JQBS01000035.1"/>
</dbReference>
<dbReference type="Proteomes" id="UP000051658">
    <property type="component" value="Unassembled WGS sequence"/>
</dbReference>
<dbReference type="EMBL" id="JQBS01000035">
    <property type="protein sequence ID" value="KRN54735.1"/>
    <property type="molecule type" value="Genomic_DNA"/>
</dbReference>
<gene>
    <name evidence="2" type="ORF">IV74_GL002322</name>
</gene>
<dbReference type="AlphaFoldDB" id="A0A0R2HPG3"/>
<name>A0A0R2HPG3_CARDV</name>
<feature type="transmembrane region" description="Helical" evidence="1">
    <location>
        <begin position="12"/>
        <end position="32"/>
    </location>
</feature>
<keyword evidence="1" id="KW-0812">Transmembrane</keyword>
<evidence type="ECO:0000313" key="3">
    <source>
        <dbReference type="Proteomes" id="UP000051658"/>
    </source>
</evidence>
<keyword evidence="1" id="KW-1133">Transmembrane helix</keyword>
<evidence type="ECO:0000313" key="2">
    <source>
        <dbReference type="EMBL" id="KRN54735.1"/>
    </source>
</evidence>
<comment type="caution">
    <text evidence="2">The sequence shown here is derived from an EMBL/GenBank/DDBJ whole genome shotgun (WGS) entry which is preliminary data.</text>
</comment>
<organism evidence="2 3">
    <name type="scientific">Carnobacterium divergens DSM 20623</name>
    <dbReference type="NCBI Taxonomy" id="1449336"/>
    <lineage>
        <taxon>Bacteria</taxon>
        <taxon>Bacillati</taxon>
        <taxon>Bacillota</taxon>
        <taxon>Bacilli</taxon>
        <taxon>Lactobacillales</taxon>
        <taxon>Carnobacteriaceae</taxon>
        <taxon>Carnobacterium</taxon>
    </lineage>
</organism>